<keyword evidence="4" id="KW-1185">Reference proteome</keyword>
<dbReference type="eggNOG" id="COG1396">
    <property type="taxonomic scope" value="Bacteria"/>
</dbReference>
<dbReference type="SUPFAM" id="SSF47413">
    <property type="entry name" value="lambda repressor-like DNA-binding domains"/>
    <property type="match status" value="1"/>
</dbReference>
<dbReference type="PROSITE" id="PS50943">
    <property type="entry name" value="HTH_CROC1"/>
    <property type="match status" value="1"/>
</dbReference>
<dbReference type="CDD" id="cd00093">
    <property type="entry name" value="HTH_XRE"/>
    <property type="match status" value="1"/>
</dbReference>
<dbReference type="InterPro" id="IPR010982">
    <property type="entry name" value="Lambda_DNA-bd_dom_sf"/>
</dbReference>
<dbReference type="Proteomes" id="UP000003438">
    <property type="component" value="Unassembled WGS sequence"/>
</dbReference>
<dbReference type="AlphaFoldDB" id="D1PR38"/>
<sequence>MTQEDLAERLHVTRQAVSAWETEKNRLDAETLVALAEALGADVQELLYGPGAVQAPFARYQRRYRVCTVLSAVVVIAWLVMEVTLKPYLARQAAQTLIPYPGMAYFLAVPPLGVLGLGCLIPSLASLWVDIRVRSIPVRRVLLALGLVGLCYYLVWLTLYLGLWPAFLYDLKPVQFLVQYWFIPLFTRDHELLRLGPLFVSGGFLFLALNR</sequence>
<feature type="transmembrane region" description="Helical" evidence="1">
    <location>
        <begin position="66"/>
        <end position="85"/>
    </location>
</feature>
<evidence type="ECO:0000313" key="3">
    <source>
        <dbReference type="EMBL" id="EFB74885.1"/>
    </source>
</evidence>
<evidence type="ECO:0000259" key="2">
    <source>
        <dbReference type="PROSITE" id="PS50943"/>
    </source>
</evidence>
<comment type="caution">
    <text evidence="3">The sequence shown here is derived from an EMBL/GenBank/DDBJ whole genome shotgun (WGS) entry which is preliminary data.</text>
</comment>
<dbReference type="Gene3D" id="1.10.260.40">
    <property type="entry name" value="lambda repressor-like DNA-binding domains"/>
    <property type="match status" value="1"/>
</dbReference>
<keyword evidence="1" id="KW-0472">Membrane</keyword>
<gene>
    <name evidence="3" type="ORF">SUBVAR_06865</name>
</gene>
<protein>
    <submittedName>
        <fullName evidence="3">DNA-binding helix-turn-helix protein</fullName>
    </submittedName>
</protein>
<evidence type="ECO:0000256" key="1">
    <source>
        <dbReference type="SAM" id="Phobius"/>
    </source>
</evidence>
<dbReference type="SMART" id="SM00530">
    <property type="entry name" value="HTH_XRE"/>
    <property type="match status" value="1"/>
</dbReference>
<dbReference type="Pfam" id="PF01381">
    <property type="entry name" value="HTH_3"/>
    <property type="match status" value="1"/>
</dbReference>
<feature type="domain" description="HTH cro/C1-type" evidence="2">
    <location>
        <begin position="1"/>
        <end position="46"/>
    </location>
</feature>
<accession>D1PR38</accession>
<keyword evidence="3" id="KW-0238">DNA-binding</keyword>
<reference evidence="3" key="1">
    <citation type="submission" date="2009-12" db="EMBL/GenBank/DDBJ databases">
        <authorList>
            <person name="Weinstock G."/>
            <person name="Sodergren E."/>
            <person name="Clifton S."/>
            <person name="Fulton L."/>
            <person name="Fulton B."/>
            <person name="Courtney L."/>
            <person name="Fronick C."/>
            <person name="Harrison M."/>
            <person name="Strong C."/>
            <person name="Farmer C."/>
            <person name="Delahaunty K."/>
            <person name="Markovic C."/>
            <person name="Hall O."/>
            <person name="Minx P."/>
            <person name="Tomlinson C."/>
            <person name="Mitreva M."/>
            <person name="Nelson J."/>
            <person name="Hou S."/>
            <person name="Wollam A."/>
            <person name="Pepin K.H."/>
            <person name="Johnson M."/>
            <person name="Bhonagiri V."/>
            <person name="Nash W.E."/>
            <person name="Warren W."/>
            <person name="Chinwalla A."/>
            <person name="Mardis E.R."/>
            <person name="Wilson R.K."/>
        </authorList>
    </citation>
    <scope>NUCLEOTIDE SEQUENCE [LARGE SCALE GENOMIC DNA]</scope>
    <source>
        <strain evidence="3">DSM 15176</strain>
    </source>
</reference>
<organism evidence="3 4">
    <name type="scientific">Subdoligranulum variabile DSM 15176</name>
    <dbReference type="NCBI Taxonomy" id="411471"/>
    <lineage>
        <taxon>Bacteria</taxon>
        <taxon>Bacillati</taxon>
        <taxon>Bacillota</taxon>
        <taxon>Clostridia</taxon>
        <taxon>Eubacteriales</taxon>
        <taxon>Oscillospiraceae</taxon>
        <taxon>Subdoligranulum</taxon>
    </lineage>
</organism>
<evidence type="ECO:0000313" key="4">
    <source>
        <dbReference type="Proteomes" id="UP000003438"/>
    </source>
</evidence>
<proteinExistence type="predicted"/>
<keyword evidence="1" id="KW-1133">Transmembrane helix</keyword>
<feature type="transmembrane region" description="Helical" evidence="1">
    <location>
        <begin position="192"/>
        <end position="209"/>
    </location>
</feature>
<dbReference type="STRING" id="411471.SUBVAR_06865"/>
<feature type="transmembrane region" description="Helical" evidence="1">
    <location>
        <begin position="105"/>
        <end position="129"/>
    </location>
</feature>
<dbReference type="HOGENOM" id="CLU_1254904_0_0_9"/>
<feature type="transmembrane region" description="Helical" evidence="1">
    <location>
        <begin position="141"/>
        <end position="163"/>
    </location>
</feature>
<dbReference type="InterPro" id="IPR001387">
    <property type="entry name" value="Cro/C1-type_HTH"/>
</dbReference>
<keyword evidence="1" id="KW-0812">Transmembrane</keyword>
<dbReference type="EMBL" id="ACBY02000054">
    <property type="protein sequence ID" value="EFB74885.1"/>
    <property type="molecule type" value="Genomic_DNA"/>
</dbReference>
<dbReference type="GO" id="GO:0003677">
    <property type="term" value="F:DNA binding"/>
    <property type="evidence" value="ECO:0007669"/>
    <property type="project" value="UniProtKB-KW"/>
</dbReference>
<name>D1PR38_9FIRM</name>